<dbReference type="EMBL" id="VSRR010003248">
    <property type="protein sequence ID" value="MPC35323.1"/>
    <property type="molecule type" value="Genomic_DNA"/>
</dbReference>
<evidence type="ECO:0000256" key="1">
    <source>
        <dbReference type="SAM" id="MobiDB-lite"/>
    </source>
</evidence>
<protein>
    <submittedName>
        <fullName evidence="2">Uncharacterized protein</fullName>
    </submittedName>
</protein>
<gene>
    <name evidence="2" type="ORF">E2C01_028745</name>
</gene>
<sequence>MPTQKTTPSDNKRKPRVGKNNSGHLRLFSRQIRVSAQDFLGNVRLTKMASVGLNFTTVILAGRGSMIDGIHSVSHEIADGHEQKCFHSRLPSPLSIYYSFSD</sequence>
<keyword evidence="3" id="KW-1185">Reference proteome</keyword>
<feature type="region of interest" description="Disordered" evidence="1">
    <location>
        <begin position="1"/>
        <end position="22"/>
    </location>
</feature>
<evidence type="ECO:0000313" key="2">
    <source>
        <dbReference type="EMBL" id="MPC35323.1"/>
    </source>
</evidence>
<reference evidence="2 3" key="1">
    <citation type="submission" date="2019-05" db="EMBL/GenBank/DDBJ databases">
        <title>Another draft genome of Portunus trituberculatus and its Hox gene families provides insights of decapod evolution.</title>
        <authorList>
            <person name="Jeong J.-H."/>
            <person name="Song I."/>
            <person name="Kim S."/>
            <person name="Choi T."/>
            <person name="Kim D."/>
            <person name="Ryu S."/>
            <person name="Kim W."/>
        </authorList>
    </citation>
    <scope>NUCLEOTIDE SEQUENCE [LARGE SCALE GENOMIC DNA]</scope>
    <source>
        <tissue evidence="2">Muscle</tissue>
    </source>
</reference>
<accession>A0A5B7EQU4</accession>
<proteinExistence type="predicted"/>
<dbReference type="Proteomes" id="UP000324222">
    <property type="component" value="Unassembled WGS sequence"/>
</dbReference>
<dbReference type="AlphaFoldDB" id="A0A5B7EQU4"/>
<organism evidence="2 3">
    <name type="scientific">Portunus trituberculatus</name>
    <name type="common">Swimming crab</name>
    <name type="synonym">Neptunus trituberculatus</name>
    <dbReference type="NCBI Taxonomy" id="210409"/>
    <lineage>
        <taxon>Eukaryota</taxon>
        <taxon>Metazoa</taxon>
        <taxon>Ecdysozoa</taxon>
        <taxon>Arthropoda</taxon>
        <taxon>Crustacea</taxon>
        <taxon>Multicrustacea</taxon>
        <taxon>Malacostraca</taxon>
        <taxon>Eumalacostraca</taxon>
        <taxon>Eucarida</taxon>
        <taxon>Decapoda</taxon>
        <taxon>Pleocyemata</taxon>
        <taxon>Brachyura</taxon>
        <taxon>Eubrachyura</taxon>
        <taxon>Portunoidea</taxon>
        <taxon>Portunidae</taxon>
        <taxon>Portuninae</taxon>
        <taxon>Portunus</taxon>
    </lineage>
</organism>
<evidence type="ECO:0000313" key="3">
    <source>
        <dbReference type="Proteomes" id="UP000324222"/>
    </source>
</evidence>
<comment type="caution">
    <text evidence="2">The sequence shown here is derived from an EMBL/GenBank/DDBJ whole genome shotgun (WGS) entry which is preliminary data.</text>
</comment>
<name>A0A5B7EQU4_PORTR</name>